<evidence type="ECO:0000313" key="3">
    <source>
        <dbReference type="Proteomes" id="UP000198894"/>
    </source>
</evidence>
<sequence>MLQVRAVDRHRMCRRAMDFTALVGGLLGAVVMMVRRIRVVRRGAVMAHVVCRCLVLEMHPGLKIRPSVKTRGVGCGK</sequence>
<evidence type="ECO:0000256" key="1">
    <source>
        <dbReference type="SAM" id="Phobius"/>
    </source>
</evidence>
<keyword evidence="1" id="KW-0812">Transmembrane</keyword>
<proteinExistence type="predicted"/>
<dbReference type="AlphaFoldDB" id="A0A1G8U1E3"/>
<name>A0A1G8U1E3_9HYPH</name>
<feature type="transmembrane region" description="Helical" evidence="1">
    <location>
        <begin position="16"/>
        <end position="34"/>
    </location>
</feature>
<reference evidence="3" key="1">
    <citation type="submission" date="2016-10" db="EMBL/GenBank/DDBJ databases">
        <authorList>
            <person name="Varghese N."/>
            <person name="Submissions S."/>
        </authorList>
    </citation>
    <scope>NUCLEOTIDE SEQUENCE [LARGE SCALE GENOMIC DNA]</scope>
    <source>
        <strain evidence="3">CGMCC 1.11022</strain>
    </source>
</reference>
<protein>
    <submittedName>
        <fullName evidence="2">Uncharacterized protein</fullName>
    </submittedName>
</protein>
<keyword evidence="1" id="KW-1133">Transmembrane helix</keyword>
<dbReference type="EMBL" id="FNEE01000006">
    <property type="protein sequence ID" value="SDJ46820.1"/>
    <property type="molecule type" value="Genomic_DNA"/>
</dbReference>
<keyword evidence="1" id="KW-0472">Membrane</keyword>
<evidence type="ECO:0000313" key="2">
    <source>
        <dbReference type="EMBL" id="SDJ46820.1"/>
    </source>
</evidence>
<dbReference type="Proteomes" id="UP000198894">
    <property type="component" value="Unassembled WGS sequence"/>
</dbReference>
<gene>
    <name evidence="2" type="ORF">SAMN05428953_106227</name>
</gene>
<keyword evidence="3" id="KW-1185">Reference proteome</keyword>
<organism evidence="2 3">
    <name type="scientific">Mesorhizobium muleiense</name>
    <dbReference type="NCBI Taxonomy" id="1004279"/>
    <lineage>
        <taxon>Bacteria</taxon>
        <taxon>Pseudomonadati</taxon>
        <taxon>Pseudomonadota</taxon>
        <taxon>Alphaproteobacteria</taxon>
        <taxon>Hyphomicrobiales</taxon>
        <taxon>Phyllobacteriaceae</taxon>
        <taxon>Mesorhizobium</taxon>
    </lineage>
</organism>
<accession>A0A1G8U1E3</accession>